<keyword evidence="12 13" id="KW-0479">Metal-binding</keyword>
<dbReference type="AlphaFoldDB" id="A0AAD7ZAC5"/>
<dbReference type="GO" id="GO:0015018">
    <property type="term" value="F:galactosylgalactosylxylosylprotein 3-beta-glucuronosyltransferase activity"/>
    <property type="evidence" value="ECO:0007669"/>
    <property type="project" value="UniProtKB-UniRule"/>
</dbReference>
<dbReference type="Gene3D" id="3.90.550.10">
    <property type="entry name" value="Spore Coat Polysaccharide Biosynthesis Protein SpsA, Chain A"/>
    <property type="match status" value="1"/>
</dbReference>
<proteinExistence type="inferred from homology"/>
<evidence type="ECO:0000256" key="8">
    <source>
        <dbReference type="ARBA" id="ARBA00023136"/>
    </source>
</evidence>
<evidence type="ECO:0000256" key="11">
    <source>
        <dbReference type="PIRSR" id="PIRSR605027-1"/>
    </source>
</evidence>
<evidence type="ECO:0000256" key="3">
    <source>
        <dbReference type="ARBA" id="ARBA00012641"/>
    </source>
</evidence>
<evidence type="ECO:0000256" key="10">
    <source>
        <dbReference type="ARBA" id="ARBA00047979"/>
    </source>
</evidence>
<dbReference type="GO" id="GO:0000139">
    <property type="term" value="C:Golgi membrane"/>
    <property type="evidence" value="ECO:0007669"/>
    <property type="project" value="UniProtKB-SubCell"/>
</dbReference>
<keyword evidence="5" id="KW-0812">Transmembrane</keyword>
<feature type="binding site" evidence="12">
    <location>
        <position position="200"/>
    </location>
    <ligand>
        <name>Mn(2+)</name>
        <dbReference type="ChEBI" id="CHEBI:29035"/>
    </ligand>
</feature>
<keyword evidence="15" id="KW-1185">Reference proteome</keyword>
<comment type="pathway">
    <text evidence="13">Protein modification; protein glycosylation.</text>
</comment>
<feature type="active site" description="Proton donor/acceptor" evidence="11">
    <location>
        <position position="283"/>
    </location>
</feature>
<accession>A0AAD7ZAC5</accession>
<evidence type="ECO:0000313" key="15">
    <source>
        <dbReference type="Proteomes" id="UP001233999"/>
    </source>
</evidence>
<dbReference type="PANTHER" id="PTHR10896:SF51">
    <property type="entry name" value="GALACTOSYLGALACTOSYLXYLOSYLPROTEIN 3-BETA-GLUCURONOSYLTRANSFERASE S"/>
    <property type="match status" value="1"/>
</dbReference>
<keyword evidence="8" id="KW-0472">Membrane</keyword>
<comment type="similarity">
    <text evidence="2 13">Belongs to the glycosyltransferase 43 family.</text>
</comment>
<evidence type="ECO:0000313" key="14">
    <source>
        <dbReference type="EMBL" id="KAJ9576706.1"/>
    </source>
</evidence>
<reference evidence="14" key="1">
    <citation type="journal article" date="2023" name="IScience">
        <title>Live-bearing cockroach genome reveals convergent evolutionary mechanisms linked to viviparity in insects and beyond.</title>
        <authorList>
            <person name="Fouks B."/>
            <person name="Harrison M.C."/>
            <person name="Mikhailova A.A."/>
            <person name="Marchal E."/>
            <person name="English S."/>
            <person name="Carruthers M."/>
            <person name="Jennings E.C."/>
            <person name="Chiamaka E.L."/>
            <person name="Frigard R.A."/>
            <person name="Pippel M."/>
            <person name="Attardo G.M."/>
            <person name="Benoit J.B."/>
            <person name="Bornberg-Bauer E."/>
            <person name="Tobe S.S."/>
        </authorList>
    </citation>
    <scope>NUCLEOTIDE SEQUENCE</scope>
    <source>
        <strain evidence="14">Stay&amp;Tobe</strain>
    </source>
</reference>
<dbReference type="GO" id="GO:0050650">
    <property type="term" value="P:chondroitin sulfate proteoglycan biosynthetic process"/>
    <property type="evidence" value="ECO:0007669"/>
    <property type="project" value="TreeGrafter"/>
</dbReference>
<dbReference type="SUPFAM" id="SSF53448">
    <property type="entry name" value="Nucleotide-diphospho-sugar transferases"/>
    <property type="match status" value="1"/>
</dbReference>
<dbReference type="EC" id="2.4.1.135" evidence="3 13"/>
<dbReference type="Proteomes" id="UP001233999">
    <property type="component" value="Unassembled WGS sequence"/>
</dbReference>
<protein>
    <recommendedName>
        <fullName evidence="3 13">Galactosylgalactosylxylosylprotein 3-beta-glucuronosyltransferase</fullName>
        <ecNumber evidence="3 13">2.4.1.135</ecNumber>
    </recommendedName>
</protein>
<keyword evidence="13" id="KW-0333">Golgi apparatus</keyword>
<organism evidence="14 15">
    <name type="scientific">Diploptera punctata</name>
    <name type="common">Pacific beetle cockroach</name>
    <dbReference type="NCBI Taxonomy" id="6984"/>
    <lineage>
        <taxon>Eukaryota</taxon>
        <taxon>Metazoa</taxon>
        <taxon>Ecdysozoa</taxon>
        <taxon>Arthropoda</taxon>
        <taxon>Hexapoda</taxon>
        <taxon>Insecta</taxon>
        <taxon>Pterygota</taxon>
        <taxon>Neoptera</taxon>
        <taxon>Polyneoptera</taxon>
        <taxon>Dictyoptera</taxon>
        <taxon>Blattodea</taxon>
        <taxon>Blaberoidea</taxon>
        <taxon>Blaberidae</taxon>
        <taxon>Diplopterinae</taxon>
        <taxon>Diploptera</taxon>
    </lineage>
</organism>
<dbReference type="GO" id="GO:0005975">
    <property type="term" value="P:carbohydrate metabolic process"/>
    <property type="evidence" value="ECO:0007669"/>
    <property type="project" value="TreeGrafter"/>
</dbReference>
<dbReference type="GO" id="GO:0046872">
    <property type="term" value="F:metal ion binding"/>
    <property type="evidence" value="ECO:0007669"/>
    <property type="project" value="UniProtKB-KW"/>
</dbReference>
<evidence type="ECO:0000256" key="5">
    <source>
        <dbReference type="ARBA" id="ARBA00022692"/>
    </source>
</evidence>
<keyword evidence="9" id="KW-0325">Glycoprotein</keyword>
<keyword evidence="12 13" id="KW-0464">Manganese</keyword>
<keyword evidence="6 13" id="KW-0735">Signal-anchor</keyword>
<dbReference type="Pfam" id="PF03360">
    <property type="entry name" value="Glyco_transf_43"/>
    <property type="match status" value="1"/>
</dbReference>
<dbReference type="PANTHER" id="PTHR10896">
    <property type="entry name" value="GALACTOSYLGALACTOSYLXYLOSYLPROTEIN 3-BETA-GLUCURONOSYLTRANSFERASE BETA-1,3-GLUCURONYLTRANSFERASE"/>
    <property type="match status" value="1"/>
</dbReference>
<evidence type="ECO:0000256" key="9">
    <source>
        <dbReference type="ARBA" id="ARBA00023180"/>
    </source>
</evidence>
<feature type="non-terminal residue" evidence="14">
    <location>
        <position position="367"/>
    </location>
</feature>
<evidence type="ECO:0000256" key="13">
    <source>
        <dbReference type="RuleBase" id="RU363127"/>
    </source>
</evidence>
<keyword evidence="4 13" id="KW-0808">Transferase</keyword>
<comment type="catalytic activity">
    <reaction evidence="10 13">
        <text>3-O-(beta-D-galactosyl-(1-&gt;3)-beta-D-galactosyl-(1-&gt;4)-beta-D-xylosyl)-L-seryl-[protein] + UDP-alpha-D-glucuronate = 3-O-(beta-D-GlcA-(1-&gt;3)-beta-D-Gal-(1-&gt;3)-beta-D-Gal-(1-&gt;4)-beta-D-Xyl)-L-seryl-[protein] + UDP + H(+)</text>
        <dbReference type="Rhea" id="RHEA:24168"/>
        <dbReference type="Rhea" id="RHEA-COMP:12571"/>
        <dbReference type="Rhea" id="RHEA-COMP:12573"/>
        <dbReference type="ChEBI" id="CHEBI:15378"/>
        <dbReference type="ChEBI" id="CHEBI:58052"/>
        <dbReference type="ChEBI" id="CHEBI:58223"/>
        <dbReference type="ChEBI" id="CHEBI:132090"/>
        <dbReference type="ChEBI" id="CHEBI:132093"/>
        <dbReference type="EC" id="2.4.1.135"/>
    </reaction>
</comment>
<evidence type="ECO:0000256" key="4">
    <source>
        <dbReference type="ARBA" id="ARBA00022679"/>
    </source>
</evidence>
<reference evidence="14" key="2">
    <citation type="submission" date="2023-05" db="EMBL/GenBank/DDBJ databases">
        <authorList>
            <person name="Fouks B."/>
        </authorList>
    </citation>
    <scope>NUCLEOTIDE SEQUENCE</scope>
    <source>
        <strain evidence="14">Stay&amp;Tobe</strain>
        <tissue evidence="14">Testes</tissue>
    </source>
</reference>
<evidence type="ECO:0000256" key="2">
    <source>
        <dbReference type="ARBA" id="ARBA00007706"/>
    </source>
</evidence>
<dbReference type="EMBL" id="JASPKZ010009479">
    <property type="protein sequence ID" value="KAJ9576706.1"/>
    <property type="molecule type" value="Genomic_DNA"/>
</dbReference>
<name>A0AAD7ZAC5_DIPPU</name>
<comment type="caution">
    <text evidence="14">The sequence shown here is derived from an EMBL/GenBank/DDBJ whole genome shotgun (WGS) entry which is preliminary data.</text>
</comment>
<evidence type="ECO:0000256" key="7">
    <source>
        <dbReference type="ARBA" id="ARBA00022989"/>
    </source>
</evidence>
<dbReference type="InterPro" id="IPR005027">
    <property type="entry name" value="Glyco_trans_43"/>
</dbReference>
<comment type="subcellular location">
    <subcellularLocation>
        <location evidence="13">Golgi apparatus membrane</location>
        <topology evidence="13">Single-pass type II membrane protein</topology>
    </subcellularLocation>
    <subcellularLocation>
        <location evidence="1">Membrane</location>
        <topology evidence="1">Single-pass type II membrane protein</topology>
    </subcellularLocation>
</comment>
<keyword evidence="7" id="KW-1133">Transmembrane helix</keyword>
<sequence length="367" mass="40759">SIRNNTTSIEAICSTSPPEYKTEKSGECGICSSFLGPRRELRNNTTSIEAICSTSPPEYKTEKAGVRGKTSAYITKVMKCDKVRRILDNSDENKILPGQMESPIDDLIILGSKRDARTAVGLRRSPQEGPAGRWHLHGKDSNPDMSIREKGIPFTHIASPMPEVYRKSSIVPRGVANRRAALNWIRRNAKNGVLYFGDDDNTFDLKLFEEIRDTKKVSMFPVGLIGDYAVSSPVLKEGKVVGFFDSWPSKRKFAVDMAGFAVNIEYLISKQNATMPYKAGYEEDQFLRSLGLQLEDIEPKANLCTQVLVWHTQTTKKSSPTIRIETNIVDTSLKSLLDEIEALGMGHVSSTTGVKSYITKDGKTKAL</sequence>
<evidence type="ECO:0000256" key="6">
    <source>
        <dbReference type="ARBA" id="ARBA00022968"/>
    </source>
</evidence>
<evidence type="ECO:0000256" key="1">
    <source>
        <dbReference type="ARBA" id="ARBA00004606"/>
    </source>
</evidence>
<gene>
    <name evidence="14" type="ORF">L9F63_025399</name>
</gene>
<dbReference type="InterPro" id="IPR029044">
    <property type="entry name" value="Nucleotide-diphossugar_trans"/>
</dbReference>
<comment type="cofactor">
    <cofactor evidence="12 13">
        <name>Mn(2+)</name>
        <dbReference type="ChEBI" id="CHEBI:29035"/>
    </cofactor>
</comment>
<evidence type="ECO:0000256" key="12">
    <source>
        <dbReference type="PIRSR" id="PIRSR605027-3"/>
    </source>
</evidence>